<reference evidence="5" key="2">
    <citation type="submission" date="2020-10" db="UniProtKB">
        <authorList>
            <consortium name="WormBaseParasite"/>
        </authorList>
    </citation>
    <scope>IDENTIFICATION</scope>
</reference>
<dbReference type="AlphaFoldDB" id="A0A7E4WBY1"/>
<evidence type="ECO:0000259" key="3">
    <source>
        <dbReference type="Pfam" id="PF08574"/>
    </source>
</evidence>
<name>A0A7E4WBY1_PANRE</name>
<feature type="compositionally biased region" description="Basic and acidic residues" evidence="2">
    <location>
        <begin position="1"/>
        <end position="16"/>
    </location>
</feature>
<feature type="compositionally biased region" description="Acidic residues" evidence="2">
    <location>
        <begin position="93"/>
        <end position="126"/>
    </location>
</feature>
<accession>A0A7E4WBY1</accession>
<dbReference type="WBParaSite" id="Pan_g9903.t1">
    <property type="protein sequence ID" value="Pan_g9903.t1"/>
    <property type="gene ID" value="Pan_g9903"/>
</dbReference>
<organism evidence="4 5">
    <name type="scientific">Panagrellus redivivus</name>
    <name type="common">Microworm</name>
    <dbReference type="NCBI Taxonomy" id="6233"/>
    <lineage>
        <taxon>Eukaryota</taxon>
        <taxon>Metazoa</taxon>
        <taxon>Ecdysozoa</taxon>
        <taxon>Nematoda</taxon>
        <taxon>Chromadorea</taxon>
        <taxon>Rhabditida</taxon>
        <taxon>Tylenchina</taxon>
        <taxon>Panagrolaimomorpha</taxon>
        <taxon>Panagrolaimoidea</taxon>
        <taxon>Panagrolaimidae</taxon>
        <taxon>Panagrellus</taxon>
    </lineage>
</organism>
<feature type="region of interest" description="Disordered" evidence="2">
    <location>
        <begin position="1"/>
        <end position="22"/>
    </location>
</feature>
<protein>
    <submittedName>
        <fullName evidence="5">Iwr1 domain-containing protein</fullName>
    </submittedName>
</protein>
<evidence type="ECO:0000256" key="1">
    <source>
        <dbReference type="ARBA" id="ARBA00010218"/>
    </source>
</evidence>
<proteinExistence type="inferred from homology"/>
<feature type="domain" description="Transcription factor Iwr1" evidence="3">
    <location>
        <begin position="29"/>
        <end position="97"/>
    </location>
</feature>
<reference evidence="4" key="1">
    <citation type="journal article" date="2013" name="Genetics">
        <title>The draft genome and transcriptome of Panagrellus redivivus are shaped by the harsh demands of a free-living lifestyle.</title>
        <authorList>
            <person name="Srinivasan J."/>
            <person name="Dillman A.R."/>
            <person name="Macchietto M.G."/>
            <person name="Heikkinen L."/>
            <person name="Lakso M."/>
            <person name="Fracchia K.M."/>
            <person name="Antoshechkin I."/>
            <person name="Mortazavi A."/>
            <person name="Wong G."/>
            <person name="Sternberg P.W."/>
        </authorList>
    </citation>
    <scope>NUCLEOTIDE SEQUENCE [LARGE SCALE GENOMIC DNA]</scope>
    <source>
        <strain evidence="4">MT8872</strain>
    </source>
</reference>
<comment type="similarity">
    <text evidence="1">Belongs to the IWR1/SLC7A6OS family.</text>
</comment>
<dbReference type="InterPro" id="IPR013883">
    <property type="entry name" value="TF_Iwr1_dom"/>
</dbReference>
<dbReference type="Proteomes" id="UP000492821">
    <property type="component" value="Unassembled WGS sequence"/>
</dbReference>
<evidence type="ECO:0000256" key="2">
    <source>
        <dbReference type="SAM" id="MobiDB-lite"/>
    </source>
</evidence>
<evidence type="ECO:0000313" key="5">
    <source>
        <dbReference type="WBParaSite" id="Pan_g9903.t1"/>
    </source>
</evidence>
<evidence type="ECO:0000313" key="4">
    <source>
        <dbReference type="Proteomes" id="UP000492821"/>
    </source>
</evidence>
<dbReference type="Pfam" id="PF08574">
    <property type="entry name" value="Iwr1"/>
    <property type="match status" value="1"/>
</dbReference>
<keyword evidence="4" id="KW-1185">Reference proteome</keyword>
<sequence length="126" mass="14785">MDLVERMDVTEPEDVKTAAPLASNESLNEEYVYDFYSTDKPIDHQIFSTKECEIRHLSDADRDLFYFMDDDADDDFDAESIDSNDERHAVNDYPDEEENDTTSDDDEYDHYGENDDYDDYLDMDDA</sequence>
<feature type="region of interest" description="Disordered" evidence="2">
    <location>
        <begin position="75"/>
        <end position="126"/>
    </location>
</feature>